<sequence>MKYKHLLTVKQFYVISIIINVVFWFLLLSSIYTSDTILQIREVKENNFDFNGHLSGNYVPSIAGCYMFSEWLRSEKAYELLTNQLDVKSIYKKGDLFTKFGGIHDLFMHGDRSEWSYFNKNLTISINNNSNTININLSSYNNEDSKKILYEIITIGKEFLQSSHKEEDQKLINYISFLSSSLDRDLKETNTILGNYIKEGISIYPKENYLNNLLIKNIIENKLMDLDITLNSMKTLTFPVYQAKIAQKVFIQEELNKLYFHDIFQIQNSEKMEDILNKKHFIENLKQSIEQKKYMLQKKNYIDRYQITVISPPSLLIERSGPYRVKGFFATLLVISLIYWLIKE</sequence>
<gene>
    <name evidence="3" type="ORF">R53529_LOCUS2085</name>
    <name evidence="2" type="ORF">R53530_LOCUS2082</name>
</gene>
<name>A0A9W4TSX9_9PROT</name>
<accession>A0A9W4TSX9</accession>
<evidence type="ECO:0000313" key="5">
    <source>
        <dbReference type="Proteomes" id="UP001154259"/>
    </source>
</evidence>
<keyword evidence="1" id="KW-0812">Transmembrane</keyword>
<proteinExistence type="predicted"/>
<organism evidence="2 4">
    <name type="scientific">Commensalibacter communis</name>
    <dbReference type="NCBI Taxonomy" id="2972786"/>
    <lineage>
        <taxon>Bacteria</taxon>
        <taxon>Pseudomonadati</taxon>
        <taxon>Pseudomonadota</taxon>
        <taxon>Alphaproteobacteria</taxon>
        <taxon>Acetobacterales</taxon>
        <taxon>Acetobacteraceae</taxon>
    </lineage>
</organism>
<comment type="caution">
    <text evidence="2">The sequence shown here is derived from an EMBL/GenBank/DDBJ whole genome shotgun (WGS) entry which is preliminary data.</text>
</comment>
<protein>
    <submittedName>
        <fullName evidence="2">Uncharacterized protein</fullName>
    </submittedName>
</protein>
<dbReference type="AlphaFoldDB" id="A0A9W4TSX9"/>
<keyword evidence="1" id="KW-1133">Transmembrane helix</keyword>
<dbReference type="EMBL" id="CAMXCM010000008">
    <property type="protein sequence ID" value="CAI3955285.1"/>
    <property type="molecule type" value="Genomic_DNA"/>
</dbReference>
<evidence type="ECO:0000313" key="3">
    <source>
        <dbReference type="EMBL" id="CAI3957454.1"/>
    </source>
</evidence>
<evidence type="ECO:0000256" key="1">
    <source>
        <dbReference type="SAM" id="Phobius"/>
    </source>
</evidence>
<keyword evidence="1" id="KW-0472">Membrane</keyword>
<reference evidence="2" key="1">
    <citation type="submission" date="2022-10" db="EMBL/GenBank/DDBJ databases">
        <authorList>
            <person name="Botero Cardona J."/>
        </authorList>
    </citation>
    <scope>NUCLEOTIDE SEQUENCE</scope>
    <source>
        <strain evidence="2">LMG 31819</strain>
        <strain evidence="3">R-53529</strain>
    </source>
</reference>
<dbReference type="RefSeq" id="WP_271790505.1">
    <property type="nucleotide sequence ID" value="NZ_CAMXCM010000008.1"/>
</dbReference>
<dbReference type="Proteomes" id="UP001154255">
    <property type="component" value="Unassembled WGS sequence"/>
</dbReference>
<dbReference type="EMBL" id="CAMXCS010000008">
    <property type="protein sequence ID" value="CAI3957454.1"/>
    <property type="molecule type" value="Genomic_DNA"/>
</dbReference>
<feature type="transmembrane region" description="Helical" evidence="1">
    <location>
        <begin position="323"/>
        <end position="342"/>
    </location>
</feature>
<dbReference type="Proteomes" id="UP001154259">
    <property type="component" value="Unassembled WGS sequence"/>
</dbReference>
<evidence type="ECO:0000313" key="2">
    <source>
        <dbReference type="EMBL" id="CAI3955285.1"/>
    </source>
</evidence>
<keyword evidence="5" id="KW-1185">Reference proteome</keyword>
<feature type="transmembrane region" description="Helical" evidence="1">
    <location>
        <begin position="12"/>
        <end position="32"/>
    </location>
</feature>
<evidence type="ECO:0000313" key="4">
    <source>
        <dbReference type="Proteomes" id="UP001154255"/>
    </source>
</evidence>